<dbReference type="AlphaFoldDB" id="A0A419SC99"/>
<organism evidence="9 10">
    <name type="scientific">Pelobium manganitolerans</name>
    <dbReference type="NCBI Taxonomy" id="1842495"/>
    <lineage>
        <taxon>Bacteria</taxon>
        <taxon>Pseudomonadati</taxon>
        <taxon>Bacteroidota</taxon>
        <taxon>Sphingobacteriia</taxon>
        <taxon>Sphingobacteriales</taxon>
        <taxon>Sphingobacteriaceae</taxon>
        <taxon>Pelobium</taxon>
    </lineage>
</organism>
<evidence type="ECO:0000256" key="4">
    <source>
        <dbReference type="ARBA" id="ARBA00022692"/>
    </source>
</evidence>
<comment type="cofactor">
    <cofactor evidence="7">
        <name>Mg(2+)</name>
        <dbReference type="ChEBI" id="CHEBI:18420"/>
    </cofactor>
</comment>
<dbReference type="GO" id="GO:0071555">
    <property type="term" value="P:cell wall organization"/>
    <property type="evidence" value="ECO:0007669"/>
    <property type="project" value="TreeGrafter"/>
</dbReference>
<protein>
    <submittedName>
        <fullName evidence="9">Glycosyl transferase family 4</fullName>
    </submittedName>
</protein>
<evidence type="ECO:0000256" key="6">
    <source>
        <dbReference type="ARBA" id="ARBA00023136"/>
    </source>
</evidence>
<reference evidence="9 10" key="1">
    <citation type="submission" date="2016-07" db="EMBL/GenBank/DDBJ databases">
        <title>Genome of Pelobium manganitolerans.</title>
        <authorList>
            <person name="Wu S."/>
            <person name="Wang G."/>
        </authorList>
    </citation>
    <scope>NUCLEOTIDE SEQUENCE [LARGE SCALE GENOMIC DNA]</scope>
    <source>
        <strain evidence="9 10">YS-25</strain>
    </source>
</reference>
<keyword evidence="6 8" id="KW-0472">Membrane</keyword>
<gene>
    <name evidence="9" type="ORF">BCY91_02090</name>
</gene>
<dbReference type="Pfam" id="PF00953">
    <property type="entry name" value="Glycos_transf_4"/>
    <property type="match status" value="1"/>
</dbReference>
<keyword evidence="2" id="KW-1003">Cell membrane</keyword>
<feature type="transmembrane region" description="Helical" evidence="8">
    <location>
        <begin position="147"/>
        <end position="164"/>
    </location>
</feature>
<dbReference type="GO" id="GO:0046872">
    <property type="term" value="F:metal ion binding"/>
    <property type="evidence" value="ECO:0007669"/>
    <property type="project" value="UniProtKB-KW"/>
</dbReference>
<comment type="caution">
    <text evidence="9">The sequence shown here is derived from an EMBL/GenBank/DDBJ whole genome shotgun (WGS) entry which is preliminary data.</text>
</comment>
<keyword evidence="5 8" id="KW-1133">Transmembrane helix</keyword>
<proteinExistence type="predicted"/>
<feature type="transmembrane region" description="Helical" evidence="8">
    <location>
        <begin position="64"/>
        <end position="80"/>
    </location>
</feature>
<evidence type="ECO:0000256" key="1">
    <source>
        <dbReference type="ARBA" id="ARBA00004651"/>
    </source>
</evidence>
<feature type="transmembrane region" description="Helical" evidence="8">
    <location>
        <begin position="92"/>
        <end position="108"/>
    </location>
</feature>
<feature type="transmembrane region" description="Helical" evidence="8">
    <location>
        <begin position="170"/>
        <end position="191"/>
    </location>
</feature>
<keyword evidence="7" id="KW-0479">Metal-binding</keyword>
<dbReference type="GO" id="GO:0009103">
    <property type="term" value="P:lipopolysaccharide biosynthetic process"/>
    <property type="evidence" value="ECO:0007669"/>
    <property type="project" value="TreeGrafter"/>
</dbReference>
<evidence type="ECO:0000256" key="2">
    <source>
        <dbReference type="ARBA" id="ARBA00022475"/>
    </source>
</evidence>
<feature type="transmembrane region" description="Helical" evidence="8">
    <location>
        <begin position="40"/>
        <end position="58"/>
    </location>
</feature>
<dbReference type="EMBL" id="MBTA01000001">
    <property type="protein sequence ID" value="RKD20429.1"/>
    <property type="molecule type" value="Genomic_DNA"/>
</dbReference>
<feature type="binding site" evidence="7">
    <location>
        <position position="201"/>
    </location>
    <ligand>
        <name>Mg(2+)</name>
        <dbReference type="ChEBI" id="CHEBI:18420"/>
    </ligand>
</feature>
<feature type="transmembrane region" description="Helical" evidence="8">
    <location>
        <begin position="227"/>
        <end position="247"/>
    </location>
</feature>
<dbReference type="PANTHER" id="PTHR22926:SF3">
    <property type="entry name" value="UNDECAPRENYL-PHOSPHATE ALPHA-N-ACETYLGLUCOSAMINYL 1-PHOSPHATE TRANSFERASE"/>
    <property type="match status" value="1"/>
</dbReference>
<evidence type="ECO:0000256" key="8">
    <source>
        <dbReference type="SAM" id="Phobius"/>
    </source>
</evidence>
<dbReference type="InterPro" id="IPR000715">
    <property type="entry name" value="Glycosyl_transferase_4"/>
</dbReference>
<dbReference type="GO" id="GO:0044038">
    <property type="term" value="P:cell wall macromolecule biosynthetic process"/>
    <property type="evidence" value="ECO:0007669"/>
    <property type="project" value="TreeGrafter"/>
</dbReference>
<keyword evidence="7" id="KW-0460">Magnesium</keyword>
<keyword evidence="4 8" id="KW-0812">Transmembrane</keyword>
<dbReference type="GO" id="GO:0005886">
    <property type="term" value="C:plasma membrane"/>
    <property type="evidence" value="ECO:0007669"/>
    <property type="project" value="UniProtKB-SubCell"/>
</dbReference>
<dbReference type="OrthoDB" id="9783652at2"/>
<dbReference type="GO" id="GO:0016780">
    <property type="term" value="F:phosphotransferase activity, for other substituted phosphate groups"/>
    <property type="evidence" value="ECO:0007669"/>
    <property type="project" value="InterPro"/>
</dbReference>
<dbReference type="PANTHER" id="PTHR22926">
    <property type="entry name" value="PHOSPHO-N-ACETYLMURAMOYL-PENTAPEPTIDE-TRANSFERASE"/>
    <property type="match status" value="1"/>
</dbReference>
<feature type="transmembrane region" description="Helical" evidence="8">
    <location>
        <begin position="299"/>
        <end position="316"/>
    </location>
</feature>
<dbReference type="RefSeq" id="WP_120180346.1">
    <property type="nucleotide sequence ID" value="NZ_MBTA01000001.1"/>
</dbReference>
<feature type="transmembrane region" description="Helical" evidence="8">
    <location>
        <begin position="273"/>
        <end position="293"/>
    </location>
</feature>
<evidence type="ECO:0000256" key="3">
    <source>
        <dbReference type="ARBA" id="ARBA00022679"/>
    </source>
</evidence>
<evidence type="ECO:0000313" key="10">
    <source>
        <dbReference type="Proteomes" id="UP000283433"/>
    </source>
</evidence>
<feature type="transmembrane region" description="Helical" evidence="8">
    <location>
        <begin position="6"/>
        <end position="28"/>
    </location>
</feature>
<evidence type="ECO:0000313" key="9">
    <source>
        <dbReference type="EMBL" id="RKD20429.1"/>
    </source>
</evidence>
<feature type="binding site" evidence="7">
    <location>
        <position position="139"/>
    </location>
    <ligand>
        <name>Mg(2+)</name>
        <dbReference type="ChEBI" id="CHEBI:18420"/>
    </ligand>
</feature>
<keyword evidence="3 9" id="KW-0808">Transferase</keyword>
<comment type="subcellular location">
    <subcellularLocation>
        <location evidence="1">Cell membrane</location>
        <topology evidence="1">Multi-pass membrane protein</topology>
    </subcellularLocation>
</comment>
<feature type="transmembrane region" description="Helical" evidence="8">
    <location>
        <begin position="198"/>
        <end position="221"/>
    </location>
</feature>
<feature type="transmembrane region" description="Helical" evidence="8">
    <location>
        <begin position="114"/>
        <end position="135"/>
    </location>
</feature>
<evidence type="ECO:0000256" key="5">
    <source>
        <dbReference type="ARBA" id="ARBA00022989"/>
    </source>
</evidence>
<sequence>MLLFFTAVFCFFILEIIYFRIADRFNIIDKPNQRSSHSQITLRGGGILFPLALIIGVAAFEPGLIYLAFGVFAIAAISFLDDVLTLNNKLRIAVHLVAVLAILYQVYLSTDTSLFLTPFSLLLLIPALIVIIGIINAYNFMDGINGITVLYSAVAIASIWLIQIRQSVQLLNEDIFCFLLAALAVFGFFNLRKRAKAFAGDVGSIAMALILSFLILKLIVATENLKWILLLGIYGLDAVATIICRIFRRENIFDAHRSHFYQYLANERKWPHVFISAIYATAQIVLNVCLIYAADELAYTFFVMLILAYAGIRLIWEGKNRLFKVY</sequence>
<keyword evidence="10" id="KW-1185">Reference proteome</keyword>
<dbReference type="Proteomes" id="UP000283433">
    <property type="component" value="Unassembled WGS sequence"/>
</dbReference>
<name>A0A419SC99_9SPHI</name>
<evidence type="ECO:0000256" key="7">
    <source>
        <dbReference type="PIRSR" id="PIRSR600715-1"/>
    </source>
</evidence>
<accession>A0A419SC99</accession>